<reference evidence="5" key="1">
    <citation type="submission" date="2020-02" db="EMBL/GenBank/DDBJ databases">
        <authorList>
            <person name="Meier V. D."/>
        </authorList>
    </citation>
    <scope>NUCLEOTIDE SEQUENCE</scope>
    <source>
        <strain evidence="5">AVDCRST_MAG10</strain>
    </source>
</reference>
<dbReference type="SUPFAM" id="SSF56801">
    <property type="entry name" value="Acetyl-CoA synthetase-like"/>
    <property type="match status" value="1"/>
</dbReference>
<dbReference type="Pfam" id="PF00550">
    <property type="entry name" value="PP-binding"/>
    <property type="match status" value="1"/>
</dbReference>
<dbReference type="InterPro" id="IPR023213">
    <property type="entry name" value="CAT-like_dom_sf"/>
</dbReference>
<dbReference type="PROSITE" id="PS00012">
    <property type="entry name" value="PHOSPHOPANTETHEINE"/>
    <property type="match status" value="1"/>
</dbReference>
<dbReference type="GO" id="GO:0009239">
    <property type="term" value="P:enterobactin biosynthetic process"/>
    <property type="evidence" value="ECO:0007669"/>
    <property type="project" value="TreeGrafter"/>
</dbReference>
<sequence length="1034" mass="111603">MEPAGATVADLLDAAAARSPQSTAVVAGGESLTYAELDARANRLAHHLQSVGVEPDTAVGVCLNRSLDMAVAVWAVQKAGGACVPLDPSYPEERLAFMARDAAVTTVLTRADLVARLPAETATVRVDLDAGRWASCPTTPPPRSTGPEHVAYVIYTSGSTGQPKGVLLTHRGLVNHHLAVMELYRLAPGDRVLQFASIGFDASIEEMLPSWAAGATVVFRPEDSPLLGGDWLGWLRDQGITVMNLPTAYWHAWARELDGSGWQVPEGIRLVVVGGEKALGPAYSAWRRISGGRSRWVNAYGPTETTCMSTFYEAPPDIVDDRDPPIGRPLPQTTVAVVDDDLRPVLEGVAGELLIGGAGLARGYHHAPDLTAERFVHWPPGAVPAARMYRTGDLVRQLAGGDLEYVGRIDGQVKIRGFRVEVGEVEAALARHPSVAEVAVVARDDPPGGKQLVAYVVGADVDAGDLRRFLTERVPAHLVPAAFVPMDRLPLTVHGKVDRDVLPAPSRLPHRPAPRSPAEDRIAAIWARVLGVEVDGVGPDDDFFELGGHSLLATQVIAQVRDEFGTGTPLRAIFQAPTLGALAAVVEAEAVGAEAGPPLVGRPHEPGERFPLSLAQEQMWGLETAAVPQGLYNITALHRFQEPVDPDALRRALAYVVDRHEILRCGVIVEDGRPWQFLARSAPVDLELAAVGDDELQSRIGDQDALPFDLARPPLLRAGLYTVDARSHRLAVTLDHLVCDGTGAAIFMSELLAAYEAEVSGRAPSLPPLPVQFTDFAAWQRSHVTEEVQRRQLAWWTGVLDGMPLGPVVPFDHVPDVPTRRIASRPVSIGPRTRDLLDEVARATGATVFTVAVAVAGALFGRRGTSTDVVMSTTLSGRTRGELEDLVGMFSGIGRLRTDLSGDPTFSEIVTRARERVLGMFDNQDIPFMRVRRALLPDFPTEGPEVAAALPVEFQYFHVSQDQELFFRGQLHPLSLTLLDDGTRISGEWSYKLDYYEPSTVEGLAVDLERLLDAVGADPSLRFSELPVTQAGRR</sequence>
<evidence type="ECO:0000256" key="1">
    <source>
        <dbReference type="ARBA" id="ARBA00001957"/>
    </source>
</evidence>
<dbReference type="PANTHER" id="PTHR45527:SF1">
    <property type="entry name" value="FATTY ACID SYNTHASE"/>
    <property type="match status" value="1"/>
</dbReference>
<dbReference type="PANTHER" id="PTHR45527">
    <property type="entry name" value="NONRIBOSOMAL PEPTIDE SYNTHETASE"/>
    <property type="match status" value="1"/>
</dbReference>
<evidence type="ECO:0000259" key="4">
    <source>
        <dbReference type="PROSITE" id="PS50075"/>
    </source>
</evidence>
<protein>
    <recommendedName>
        <fullName evidence="4">Carrier domain-containing protein</fullName>
    </recommendedName>
</protein>
<evidence type="ECO:0000256" key="3">
    <source>
        <dbReference type="ARBA" id="ARBA00022553"/>
    </source>
</evidence>
<dbReference type="SUPFAM" id="SSF52777">
    <property type="entry name" value="CoA-dependent acyltransferases"/>
    <property type="match status" value="2"/>
</dbReference>
<organism evidence="5">
    <name type="scientific">uncultured Acidimicrobiales bacterium</name>
    <dbReference type="NCBI Taxonomy" id="310071"/>
    <lineage>
        <taxon>Bacteria</taxon>
        <taxon>Bacillati</taxon>
        <taxon>Actinomycetota</taxon>
        <taxon>Acidimicrobiia</taxon>
        <taxon>Acidimicrobiales</taxon>
        <taxon>environmental samples</taxon>
    </lineage>
</organism>
<feature type="domain" description="Carrier" evidence="4">
    <location>
        <begin position="513"/>
        <end position="590"/>
    </location>
</feature>
<dbReference type="InterPro" id="IPR000873">
    <property type="entry name" value="AMP-dep_synth/lig_dom"/>
</dbReference>
<dbReference type="SMART" id="SM00823">
    <property type="entry name" value="PKS_PP"/>
    <property type="match status" value="1"/>
</dbReference>
<dbReference type="InterPro" id="IPR036736">
    <property type="entry name" value="ACP-like_sf"/>
</dbReference>
<dbReference type="InterPro" id="IPR045851">
    <property type="entry name" value="AMP-bd_C_sf"/>
</dbReference>
<keyword evidence="3" id="KW-0597">Phosphoprotein</keyword>
<dbReference type="EMBL" id="CADCTB010000076">
    <property type="protein sequence ID" value="CAA9230195.1"/>
    <property type="molecule type" value="Genomic_DNA"/>
</dbReference>
<dbReference type="InterPro" id="IPR006162">
    <property type="entry name" value="Ppantetheine_attach_site"/>
</dbReference>
<dbReference type="InterPro" id="IPR010071">
    <property type="entry name" value="AA_adenyl_dom"/>
</dbReference>
<proteinExistence type="predicted"/>
<dbReference type="FunFam" id="3.30.300.30:FF:000010">
    <property type="entry name" value="Enterobactin synthetase component F"/>
    <property type="match status" value="1"/>
</dbReference>
<dbReference type="PROSITE" id="PS50075">
    <property type="entry name" value="CARRIER"/>
    <property type="match status" value="1"/>
</dbReference>
<accession>A0A6J4HRW5</accession>
<dbReference type="Gene3D" id="3.30.559.10">
    <property type="entry name" value="Chloramphenicol acetyltransferase-like domain"/>
    <property type="match status" value="1"/>
</dbReference>
<dbReference type="InterPro" id="IPR025110">
    <property type="entry name" value="AMP-bd_C"/>
</dbReference>
<dbReference type="CDD" id="cd05930">
    <property type="entry name" value="A_NRPS"/>
    <property type="match status" value="1"/>
</dbReference>
<dbReference type="PROSITE" id="PS00455">
    <property type="entry name" value="AMP_BINDING"/>
    <property type="match status" value="1"/>
</dbReference>
<dbReference type="InterPro" id="IPR042099">
    <property type="entry name" value="ANL_N_sf"/>
</dbReference>
<dbReference type="GO" id="GO:0072330">
    <property type="term" value="P:monocarboxylic acid biosynthetic process"/>
    <property type="evidence" value="ECO:0007669"/>
    <property type="project" value="UniProtKB-ARBA"/>
</dbReference>
<dbReference type="FunFam" id="1.10.1200.10:FF:000016">
    <property type="entry name" value="Non-ribosomal peptide synthase"/>
    <property type="match status" value="1"/>
</dbReference>
<dbReference type="AlphaFoldDB" id="A0A6J4HRW5"/>
<dbReference type="GO" id="GO:0009366">
    <property type="term" value="C:enterobactin synthetase complex"/>
    <property type="evidence" value="ECO:0007669"/>
    <property type="project" value="TreeGrafter"/>
</dbReference>
<dbReference type="InterPro" id="IPR020845">
    <property type="entry name" value="AMP-binding_CS"/>
</dbReference>
<dbReference type="Pfam" id="PF13193">
    <property type="entry name" value="AMP-binding_C"/>
    <property type="match status" value="1"/>
</dbReference>
<dbReference type="GO" id="GO:0005829">
    <property type="term" value="C:cytosol"/>
    <property type="evidence" value="ECO:0007669"/>
    <property type="project" value="TreeGrafter"/>
</dbReference>
<comment type="cofactor">
    <cofactor evidence="1">
        <name>pantetheine 4'-phosphate</name>
        <dbReference type="ChEBI" id="CHEBI:47942"/>
    </cofactor>
</comment>
<dbReference type="InterPro" id="IPR001242">
    <property type="entry name" value="Condensation_dom"/>
</dbReference>
<dbReference type="Pfam" id="PF00668">
    <property type="entry name" value="Condensation"/>
    <property type="match status" value="1"/>
</dbReference>
<name>A0A6J4HRW5_9ACTN</name>
<dbReference type="InterPro" id="IPR009081">
    <property type="entry name" value="PP-bd_ACP"/>
</dbReference>
<dbReference type="Gene3D" id="1.10.1200.10">
    <property type="entry name" value="ACP-like"/>
    <property type="match status" value="1"/>
</dbReference>
<dbReference type="Gene3D" id="3.30.300.30">
    <property type="match status" value="1"/>
</dbReference>
<evidence type="ECO:0000313" key="5">
    <source>
        <dbReference type="EMBL" id="CAA9230195.1"/>
    </source>
</evidence>
<dbReference type="GO" id="GO:0008610">
    <property type="term" value="P:lipid biosynthetic process"/>
    <property type="evidence" value="ECO:0007669"/>
    <property type="project" value="UniProtKB-ARBA"/>
</dbReference>
<dbReference type="GO" id="GO:0043041">
    <property type="term" value="P:amino acid activation for nonribosomal peptide biosynthetic process"/>
    <property type="evidence" value="ECO:0007669"/>
    <property type="project" value="TreeGrafter"/>
</dbReference>
<dbReference type="Gene3D" id="3.30.559.30">
    <property type="entry name" value="Nonribosomal peptide synthetase, condensation domain"/>
    <property type="match status" value="1"/>
</dbReference>
<dbReference type="GO" id="GO:0031177">
    <property type="term" value="F:phosphopantetheine binding"/>
    <property type="evidence" value="ECO:0007669"/>
    <property type="project" value="InterPro"/>
</dbReference>
<dbReference type="FunFam" id="3.40.50.980:FF:000001">
    <property type="entry name" value="Non-ribosomal peptide synthetase"/>
    <property type="match status" value="1"/>
</dbReference>
<evidence type="ECO:0000256" key="2">
    <source>
        <dbReference type="ARBA" id="ARBA00022450"/>
    </source>
</evidence>
<dbReference type="GO" id="GO:0047527">
    <property type="term" value="F:2,3-dihydroxybenzoate-serine ligase activity"/>
    <property type="evidence" value="ECO:0007669"/>
    <property type="project" value="TreeGrafter"/>
</dbReference>
<gene>
    <name evidence="5" type="ORF">AVDCRST_MAG10-1126</name>
</gene>
<dbReference type="InterPro" id="IPR020806">
    <property type="entry name" value="PKS_PP-bd"/>
</dbReference>
<dbReference type="SUPFAM" id="SSF47336">
    <property type="entry name" value="ACP-like"/>
    <property type="match status" value="1"/>
</dbReference>
<dbReference type="Gene3D" id="3.40.50.12780">
    <property type="entry name" value="N-terminal domain of ligase-like"/>
    <property type="match status" value="1"/>
</dbReference>
<keyword evidence="2" id="KW-0596">Phosphopantetheine</keyword>
<dbReference type="Pfam" id="PF00501">
    <property type="entry name" value="AMP-binding"/>
    <property type="match status" value="1"/>
</dbReference>
<dbReference type="FunFam" id="3.40.50.12780:FF:000012">
    <property type="entry name" value="Non-ribosomal peptide synthetase"/>
    <property type="match status" value="1"/>
</dbReference>
<dbReference type="CDD" id="cd19531">
    <property type="entry name" value="LCL_NRPS-like"/>
    <property type="match status" value="1"/>
</dbReference>
<dbReference type="NCBIfam" id="TIGR01733">
    <property type="entry name" value="AA-adenyl-dom"/>
    <property type="match status" value="1"/>
</dbReference>